<dbReference type="RefSeq" id="WP_023661117.1">
    <property type="nucleotide sequence ID" value="NZ_AXUP01000074.1"/>
</dbReference>
<dbReference type="Proteomes" id="UP000018511">
    <property type="component" value="Unassembled WGS sequence"/>
</dbReference>
<dbReference type="EMBL" id="AXUP01000074">
    <property type="protein sequence ID" value="ESW40262.1"/>
    <property type="molecule type" value="Genomic_DNA"/>
</dbReference>
<dbReference type="InterPro" id="IPR029033">
    <property type="entry name" value="His_PPase_superfam"/>
</dbReference>
<proteinExistence type="predicted"/>
<gene>
    <name evidence="1" type="ORF">O164_07370</name>
</gene>
<sequence length="196" mass="21703">MTAEIILMRHGQPALVTSNKVSALDMKDWFEGYNRAEITDQPVPTASLQLAATARVIVSSTAPRALSSLQALGLEPSHVDALFCEAHLPYGQWKLPRLSPFTWAFILRLLWLCGYSRNVETVSGARLRASMAAQRLLSLASEGPVLLLGHGFMNRMIAKELIAKGWTRQNQNGSRYWSADVFSRKDWHPAGNAVSI</sequence>
<dbReference type="AlphaFoldDB" id="V7DD33"/>
<protein>
    <submittedName>
        <fullName evidence="1">Phosphoglycerate mutase</fullName>
    </submittedName>
</protein>
<organism evidence="1 2">
    <name type="scientific">Pseudomonas taiwanensis SJ9</name>
    <dbReference type="NCBI Taxonomy" id="1388762"/>
    <lineage>
        <taxon>Bacteria</taxon>
        <taxon>Pseudomonadati</taxon>
        <taxon>Pseudomonadota</taxon>
        <taxon>Gammaproteobacteria</taxon>
        <taxon>Pseudomonadales</taxon>
        <taxon>Pseudomonadaceae</taxon>
        <taxon>Pseudomonas</taxon>
    </lineage>
</organism>
<reference evidence="1 2" key="1">
    <citation type="submission" date="2013-10" db="EMBL/GenBank/DDBJ databases">
        <title>Whole Genome Shotgun Sequence of Pseudomonas taiwanensis SJ9.</title>
        <authorList>
            <person name="Hong S.-J."/>
            <person name="Shin J.-H."/>
        </authorList>
    </citation>
    <scope>NUCLEOTIDE SEQUENCE [LARGE SCALE GENOMIC DNA]</scope>
    <source>
        <strain evidence="1 2">SJ9</strain>
    </source>
</reference>
<name>V7DD33_9PSED</name>
<dbReference type="SUPFAM" id="SSF53254">
    <property type="entry name" value="Phosphoglycerate mutase-like"/>
    <property type="match status" value="1"/>
</dbReference>
<comment type="caution">
    <text evidence="1">The sequence shown here is derived from an EMBL/GenBank/DDBJ whole genome shotgun (WGS) entry which is preliminary data.</text>
</comment>
<evidence type="ECO:0000313" key="2">
    <source>
        <dbReference type="Proteomes" id="UP000018511"/>
    </source>
</evidence>
<accession>V7DD33</accession>
<evidence type="ECO:0000313" key="1">
    <source>
        <dbReference type="EMBL" id="ESW40262.1"/>
    </source>
</evidence>
<dbReference type="Gene3D" id="3.40.50.1240">
    <property type="entry name" value="Phosphoglycerate mutase-like"/>
    <property type="match status" value="1"/>
</dbReference>
<dbReference type="PATRIC" id="fig|1388762.3.peg.1481"/>